<evidence type="ECO:0000256" key="1">
    <source>
        <dbReference type="SAM" id="Phobius"/>
    </source>
</evidence>
<sequence length="146" mass="16351">MIKAYKSFWKRYADFKGKSDRLEFWTPVLVHIIGIFIVALIGAISFITGAFIVAAILSALIGIFALAIMVPMVSVTLRRFYDAGRKRVTALILIILSILVNILFDIIQINSVAIFLNVVSIICTIILIVETLLPSREVPESELKWL</sequence>
<protein>
    <submittedName>
        <fullName evidence="2">DUF805 domain-containing protein</fullName>
    </submittedName>
</protein>
<dbReference type="Pfam" id="PF05656">
    <property type="entry name" value="DUF805"/>
    <property type="match status" value="1"/>
</dbReference>
<feature type="transmembrane region" description="Helical" evidence="1">
    <location>
        <begin position="113"/>
        <end position="133"/>
    </location>
</feature>
<keyword evidence="1" id="KW-0812">Transmembrane</keyword>
<dbReference type="RefSeq" id="WP_002506766.1">
    <property type="nucleotide sequence ID" value="NZ_CP013114.1"/>
</dbReference>
<dbReference type="EMBL" id="JAMBQA010000002">
    <property type="protein sequence ID" value="MDG0845631.1"/>
    <property type="molecule type" value="Genomic_DNA"/>
</dbReference>
<evidence type="ECO:0000313" key="3">
    <source>
        <dbReference type="Proteomes" id="UP001152422"/>
    </source>
</evidence>
<keyword evidence="1" id="KW-1133">Transmembrane helix</keyword>
<dbReference type="InterPro" id="IPR008523">
    <property type="entry name" value="DUF805"/>
</dbReference>
<feature type="transmembrane region" description="Helical" evidence="1">
    <location>
        <begin position="50"/>
        <end position="76"/>
    </location>
</feature>
<reference evidence="2" key="1">
    <citation type="submission" date="2022-05" db="EMBL/GenBank/DDBJ databases">
        <title>Comparative genomics of Staphylococcus equorum isolates.</title>
        <authorList>
            <person name="Luelf R.H."/>
        </authorList>
    </citation>
    <scope>NUCLEOTIDE SEQUENCE</scope>
    <source>
        <strain evidence="2">TMW 2.2497</strain>
    </source>
</reference>
<evidence type="ECO:0000313" key="2">
    <source>
        <dbReference type="EMBL" id="MDG0845631.1"/>
    </source>
</evidence>
<name>A0A9X4L2H7_9STAP</name>
<comment type="caution">
    <text evidence="2">The sequence shown here is derived from an EMBL/GenBank/DDBJ whole genome shotgun (WGS) entry which is preliminary data.</text>
</comment>
<feature type="transmembrane region" description="Helical" evidence="1">
    <location>
        <begin position="21"/>
        <end position="44"/>
    </location>
</feature>
<feature type="transmembrane region" description="Helical" evidence="1">
    <location>
        <begin position="88"/>
        <end position="107"/>
    </location>
</feature>
<gene>
    <name evidence="2" type="ORF">M4L89_05290</name>
</gene>
<dbReference type="GO" id="GO:0016020">
    <property type="term" value="C:membrane"/>
    <property type="evidence" value="ECO:0007669"/>
    <property type="project" value="InterPro"/>
</dbReference>
<organism evidence="2 3">
    <name type="scientific">Staphylococcus equorum</name>
    <dbReference type="NCBI Taxonomy" id="246432"/>
    <lineage>
        <taxon>Bacteria</taxon>
        <taxon>Bacillati</taxon>
        <taxon>Bacillota</taxon>
        <taxon>Bacilli</taxon>
        <taxon>Bacillales</taxon>
        <taxon>Staphylococcaceae</taxon>
        <taxon>Staphylococcus</taxon>
    </lineage>
</organism>
<dbReference type="AlphaFoldDB" id="A0A9X4L2H7"/>
<dbReference type="SUPFAM" id="SSF103473">
    <property type="entry name" value="MFS general substrate transporter"/>
    <property type="match status" value="1"/>
</dbReference>
<keyword evidence="1" id="KW-0472">Membrane</keyword>
<proteinExistence type="predicted"/>
<dbReference type="Proteomes" id="UP001152422">
    <property type="component" value="Unassembled WGS sequence"/>
</dbReference>
<dbReference type="KEGG" id="seqo:SE1039_21050"/>
<keyword evidence="3" id="KW-1185">Reference proteome</keyword>
<accession>A0A9X4L2H7</accession>
<dbReference type="InterPro" id="IPR036259">
    <property type="entry name" value="MFS_trans_sf"/>
</dbReference>